<feature type="transmembrane region" description="Helical" evidence="8">
    <location>
        <begin position="61"/>
        <end position="83"/>
    </location>
</feature>
<dbReference type="RefSeq" id="WP_244053251.1">
    <property type="nucleotide sequence ID" value="NZ_BQNJ01000003.1"/>
</dbReference>
<sequence length="183" mass="19459">MSFWDLLFIAIGLAMDALAVAIGKGLAANGECKKICIITGLYFGSFQTFMPFLGFLCGETISQYITSVSKIVSLILLVLIGLNMIRETIRETDKEESASLSVKVMLPAAVATSIDAFAVGVTFAALEVNIIIAVLLIGFIAFLFSCIGVKIGSIFGSRFEKQSGILGGIILILIGIKIFVVGH</sequence>
<dbReference type="Proteomes" id="UP001055091">
    <property type="component" value="Unassembled WGS sequence"/>
</dbReference>
<keyword evidence="7 8" id="KW-0464">Manganese</keyword>
<feature type="transmembrane region" description="Helical" evidence="8">
    <location>
        <begin position="130"/>
        <end position="152"/>
    </location>
</feature>
<comment type="function">
    <text evidence="8">Probably functions as a manganese efflux pump.</text>
</comment>
<comment type="similarity">
    <text evidence="8">Belongs to the MntP (TC 9.B.29) family.</text>
</comment>
<feature type="transmembrane region" description="Helical" evidence="8">
    <location>
        <begin position="104"/>
        <end position="124"/>
    </location>
</feature>
<evidence type="ECO:0000256" key="8">
    <source>
        <dbReference type="HAMAP-Rule" id="MF_01521"/>
    </source>
</evidence>
<evidence type="ECO:0000256" key="2">
    <source>
        <dbReference type="ARBA" id="ARBA00022475"/>
    </source>
</evidence>
<dbReference type="GO" id="GO:0005384">
    <property type="term" value="F:manganese ion transmembrane transporter activity"/>
    <property type="evidence" value="ECO:0007669"/>
    <property type="project" value="UniProtKB-UniRule"/>
</dbReference>
<proteinExistence type="inferred from homology"/>
<feature type="transmembrane region" description="Helical" evidence="8">
    <location>
        <begin position="6"/>
        <end position="23"/>
    </location>
</feature>
<organism evidence="9 10">
    <name type="scientific">Hungatella hathewayi</name>
    <dbReference type="NCBI Taxonomy" id="154046"/>
    <lineage>
        <taxon>Bacteria</taxon>
        <taxon>Bacillati</taxon>
        <taxon>Bacillota</taxon>
        <taxon>Clostridia</taxon>
        <taxon>Lachnospirales</taxon>
        <taxon>Lachnospiraceae</taxon>
        <taxon>Hungatella</taxon>
    </lineage>
</organism>
<feature type="transmembrane region" description="Helical" evidence="8">
    <location>
        <begin position="35"/>
        <end position="55"/>
    </location>
</feature>
<dbReference type="EMBL" id="BQNJ01000003">
    <property type="protein sequence ID" value="GKH04722.1"/>
    <property type="molecule type" value="Genomic_DNA"/>
</dbReference>
<protein>
    <recommendedName>
        <fullName evidence="8">Putative manganese efflux pump MntP</fullName>
    </recommendedName>
</protein>
<keyword evidence="2 8" id="KW-1003">Cell membrane</keyword>
<keyword evidence="5 8" id="KW-0406">Ion transport</keyword>
<keyword evidence="4 8" id="KW-1133">Transmembrane helix</keyword>
<evidence type="ECO:0000256" key="5">
    <source>
        <dbReference type="ARBA" id="ARBA00023065"/>
    </source>
</evidence>
<gene>
    <name evidence="8" type="primary">mntP</name>
    <name evidence="9" type="ORF">CE91St55_67030</name>
</gene>
<evidence type="ECO:0000256" key="1">
    <source>
        <dbReference type="ARBA" id="ARBA00022448"/>
    </source>
</evidence>
<feature type="transmembrane region" description="Helical" evidence="8">
    <location>
        <begin position="164"/>
        <end position="182"/>
    </location>
</feature>
<keyword evidence="1 8" id="KW-0813">Transport</keyword>
<evidence type="ECO:0000256" key="3">
    <source>
        <dbReference type="ARBA" id="ARBA00022692"/>
    </source>
</evidence>
<accession>A0AA37JPJ9</accession>
<dbReference type="InterPro" id="IPR022929">
    <property type="entry name" value="Put_MntP"/>
</dbReference>
<dbReference type="PANTHER" id="PTHR35529">
    <property type="entry name" value="MANGANESE EFFLUX PUMP MNTP-RELATED"/>
    <property type="match status" value="1"/>
</dbReference>
<evidence type="ECO:0000256" key="6">
    <source>
        <dbReference type="ARBA" id="ARBA00023136"/>
    </source>
</evidence>
<dbReference type="Pfam" id="PF02659">
    <property type="entry name" value="Mntp"/>
    <property type="match status" value="1"/>
</dbReference>
<dbReference type="AlphaFoldDB" id="A0AA37JPJ9"/>
<evidence type="ECO:0000313" key="10">
    <source>
        <dbReference type="Proteomes" id="UP001055091"/>
    </source>
</evidence>
<evidence type="ECO:0000313" key="9">
    <source>
        <dbReference type="EMBL" id="GKH04722.1"/>
    </source>
</evidence>
<dbReference type="PANTHER" id="PTHR35529:SF1">
    <property type="entry name" value="MANGANESE EFFLUX PUMP MNTP-RELATED"/>
    <property type="match status" value="1"/>
</dbReference>
<comment type="subcellular location">
    <subcellularLocation>
        <location evidence="8">Cell membrane</location>
        <topology evidence="8">Multi-pass membrane protein</topology>
    </subcellularLocation>
</comment>
<name>A0AA37JPJ9_9FIRM</name>
<dbReference type="GO" id="GO:0005886">
    <property type="term" value="C:plasma membrane"/>
    <property type="evidence" value="ECO:0007669"/>
    <property type="project" value="UniProtKB-SubCell"/>
</dbReference>
<keyword evidence="6 8" id="KW-0472">Membrane</keyword>
<keyword evidence="3 8" id="KW-0812">Transmembrane</keyword>
<reference evidence="9" key="1">
    <citation type="submission" date="2022-01" db="EMBL/GenBank/DDBJ databases">
        <title>Novel bile acid biosynthetic pathways are enriched in the microbiome of centenarians.</title>
        <authorList>
            <person name="Sato Y."/>
            <person name="Atarashi K."/>
            <person name="Plichta R.D."/>
            <person name="Arai Y."/>
            <person name="Sasajima S."/>
            <person name="Kearney M.S."/>
            <person name="Suda W."/>
            <person name="Takeshita K."/>
            <person name="Sasaki T."/>
            <person name="Okamoto S."/>
            <person name="Skelly N.A."/>
            <person name="Okamura Y."/>
            <person name="Vlamakis H."/>
            <person name="Li Y."/>
            <person name="Tanoue T."/>
            <person name="Takei H."/>
            <person name="Nittono H."/>
            <person name="Narushima S."/>
            <person name="Irie J."/>
            <person name="Itoh H."/>
            <person name="Moriya K."/>
            <person name="Sugiura Y."/>
            <person name="Suematsu M."/>
            <person name="Moritoki N."/>
            <person name="Shibata S."/>
            <person name="Littman R.D."/>
            <person name="Fischbach A.M."/>
            <person name="Uwamino Y."/>
            <person name="Inoue T."/>
            <person name="Honda A."/>
            <person name="Hattori M."/>
            <person name="Murai T."/>
            <person name="Xavier J.R."/>
            <person name="Hirose N."/>
            <person name="Honda K."/>
        </authorList>
    </citation>
    <scope>NUCLEOTIDE SEQUENCE</scope>
    <source>
        <strain evidence="9">CE91-St55</strain>
    </source>
</reference>
<evidence type="ECO:0000256" key="7">
    <source>
        <dbReference type="ARBA" id="ARBA00023211"/>
    </source>
</evidence>
<comment type="caution">
    <text evidence="9">The sequence shown here is derived from an EMBL/GenBank/DDBJ whole genome shotgun (WGS) entry which is preliminary data.</text>
</comment>
<dbReference type="HAMAP" id="MF_01521">
    <property type="entry name" value="MntP_pump"/>
    <property type="match status" value="1"/>
</dbReference>
<evidence type="ECO:0000256" key="4">
    <source>
        <dbReference type="ARBA" id="ARBA00022989"/>
    </source>
</evidence>
<dbReference type="InterPro" id="IPR003810">
    <property type="entry name" value="Mntp/YtaF"/>
</dbReference>